<dbReference type="InterPro" id="IPR021796">
    <property type="entry name" value="Tll0287-like_dom"/>
</dbReference>
<dbReference type="PROSITE" id="PS50125">
    <property type="entry name" value="GUANYLATE_CYCLASE_2"/>
    <property type="match status" value="1"/>
</dbReference>
<dbReference type="GO" id="GO:0004016">
    <property type="term" value="F:adenylate cyclase activity"/>
    <property type="evidence" value="ECO:0007669"/>
    <property type="project" value="UniProtKB-ARBA"/>
</dbReference>
<dbReference type="GO" id="GO:0006171">
    <property type="term" value="P:cAMP biosynthetic process"/>
    <property type="evidence" value="ECO:0007669"/>
    <property type="project" value="TreeGrafter"/>
</dbReference>
<evidence type="ECO:0000313" key="3">
    <source>
        <dbReference type="EMBL" id="SMD02629.1"/>
    </source>
</evidence>
<dbReference type="SMART" id="SM00044">
    <property type="entry name" value="CYCc"/>
    <property type="match status" value="1"/>
</dbReference>
<protein>
    <submittedName>
        <fullName evidence="3">Adenylate/guanylate cyclase</fullName>
    </submittedName>
</protein>
<dbReference type="InterPro" id="IPR001054">
    <property type="entry name" value="A/G_cyclase"/>
</dbReference>
<dbReference type="PANTHER" id="PTHR43081:SF18">
    <property type="entry name" value="BLL7624 PROTEIN"/>
    <property type="match status" value="1"/>
</dbReference>
<feature type="transmembrane region" description="Helical" evidence="1">
    <location>
        <begin position="12"/>
        <end position="34"/>
    </location>
</feature>
<dbReference type="PANTHER" id="PTHR43081">
    <property type="entry name" value="ADENYLATE CYCLASE, TERMINAL-DIFFERENTIATION SPECIFIC-RELATED"/>
    <property type="match status" value="1"/>
</dbReference>
<feature type="domain" description="Guanylate cyclase" evidence="2">
    <location>
        <begin position="289"/>
        <end position="424"/>
    </location>
</feature>
<dbReference type="Pfam" id="PF00211">
    <property type="entry name" value="Guanylate_cyc"/>
    <property type="match status" value="1"/>
</dbReference>
<dbReference type="Proteomes" id="UP000192656">
    <property type="component" value="Unassembled WGS sequence"/>
</dbReference>
<dbReference type="OrthoDB" id="9789782at2"/>
<dbReference type="CDD" id="cd07302">
    <property type="entry name" value="CHD"/>
    <property type="match status" value="1"/>
</dbReference>
<dbReference type="GO" id="GO:0035556">
    <property type="term" value="P:intracellular signal transduction"/>
    <property type="evidence" value="ECO:0007669"/>
    <property type="project" value="InterPro"/>
</dbReference>
<keyword evidence="4" id="KW-1185">Reference proteome</keyword>
<keyword evidence="1" id="KW-0812">Transmembrane</keyword>
<dbReference type="InterPro" id="IPR050697">
    <property type="entry name" value="Adenylyl/Guanylyl_Cyclase_3/4"/>
</dbReference>
<evidence type="ECO:0000259" key="2">
    <source>
        <dbReference type="PROSITE" id="PS50125"/>
    </source>
</evidence>
<evidence type="ECO:0000256" key="1">
    <source>
        <dbReference type="SAM" id="Phobius"/>
    </source>
</evidence>
<dbReference type="InterPro" id="IPR029787">
    <property type="entry name" value="Nucleotide_cyclase"/>
</dbReference>
<feature type="transmembrane region" description="Helical" evidence="1">
    <location>
        <begin position="209"/>
        <end position="231"/>
    </location>
</feature>
<dbReference type="SUPFAM" id="SSF55073">
    <property type="entry name" value="Nucleotide cyclase"/>
    <property type="match status" value="1"/>
</dbReference>
<organism evidence="3 4">
    <name type="scientific">Fulvimarina manganoxydans</name>
    <dbReference type="NCBI Taxonomy" id="937218"/>
    <lineage>
        <taxon>Bacteria</taxon>
        <taxon>Pseudomonadati</taxon>
        <taxon>Pseudomonadota</taxon>
        <taxon>Alphaproteobacteria</taxon>
        <taxon>Hyphomicrobiales</taxon>
        <taxon>Aurantimonadaceae</taxon>
        <taxon>Fulvimarina</taxon>
    </lineage>
</organism>
<dbReference type="STRING" id="937218.SAMN06297251_11924"/>
<dbReference type="Pfam" id="PF11845">
    <property type="entry name" value="Tll0287-like"/>
    <property type="match status" value="1"/>
</dbReference>
<sequence length="522" mass="57634">MLKSVERILDKPLALVIVVMTAILALPVCVWLDLRNLSDQNLTSQANTLNAVISIFRTYYARNIVDRVVAAGGKATPLNAYHAVSGGIPVPATLSIELGQEIRARQKEVEYSFVSHYPFLNREPYRLSPFEEEALATFEASGDPAARVIDVSGNFLTRQIAVATPLVMEQACVNCHNTHPDSPKTDWKVGDVRGLQVFRVRQPLTLNLWAFKWLMTYMVAAGACGLMVAAVQFRKAKRFEALSQELETKNAFLSRVSDGISKYIPLQVFHSIFSGTKPTEISTDRKKLTIFFSDIKDFTATADRLQPEDLTVILNEYFTEMSTIAEAYGATIDKFIGDAIVAFFGDPTSRGVAEDAKACVAMAIAMQKRLGELEAYWRKRGVEHPFKARIGINTGICNVGNFGSKSRMDYTIIGKEANLAARLEQIAEPGGIVLSYETYALVREDVLAEPMEPVRFKGIGRDVVPYRVILIGQATETGPSLSRRMPGMTVEIDPDRLGESGRAEAVRTLQDALAIVSRPKAD</sequence>
<dbReference type="AlphaFoldDB" id="A0A1W2DYV6"/>
<name>A0A1W2DYV6_9HYPH</name>
<keyword evidence="1" id="KW-1133">Transmembrane helix</keyword>
<reference evidence="3 4" key="1">
    <citation type="submission" date="2017-04" db="EMBL/GenBank/DDBJ databases">
        <authorList>
            <person name="Afonso C.L."/>
            <person name="Miller P.J."/>
            <person name="Scott M.A."/>
            <person name="Spackman E."/>
            <person name="Goraichik I."/>
            <person name="Dimitrov K.M."/>
            <person name="Suarez D.L."/>
            <person name="Swayne D.E."/>
        </authorList>
    </citation>
    <scope>NUCLEOTIDE SEQUENCE [LARGE SCALE GENOMIC DNA]</scope>
    <source>
        <strain evidence="3 4">CGMCC 1.10972</strain>
    </source>
</reference>
<proteinExistence type="predicted"/>
<gene>
    <name evidence="3" type="ORF">SAMN06297251_11924</name>
</gene>
<dbReference type="EMBL" id="FWXR01000019">
    <property type="protein sequence ID" value="SMD02629.1"/>
    <property type="molecule type" value="Genomic_DNA"/>
</dbReference>
<dbReference type="Gene3D" id="3.30.70.1230">
    <property type="entry name" value="Nucleotide cyclase"/>
    <property type="match status" value="1"/>
</dbReference>
<accession>A0A1W2DYV6</accession>
<keyword evidence="1" id="KW-0472">Membrane</keyword>
<evidence type="ECO:0000313" key="4">
    <source>
        <dbReference type="Proteomes" id="UP000192656"/>
    </source>
</evidence>
<dbReference type="RefSeq" id="WP_084411757.1">
    <property type="nucleotide sequence ID" value="NZ_FWXR01000019.1"/>
</dbReference>